<organism evidence="4 5">
    <name type="scientific">Wickerhamomyces anomalus (strain ATCC 58044 / CBS 1984 / NCYC 433 / NRRL Y-366-8)</name>
    <name type="common">Yeast</name>
    <name type="synonym">Hansenula anomala</name>
    <dbReference type="NCBI Taxonomy" id="683960"/>
    <lineage>
        <taxon>Eukaryota</taxon>
        <taxon>Fungi</taxon>
        <taxon>Dikarya</taxon>
        <taxon>Ascomycota</taxon>
        <taxon>Saccharomycotina</taxon>
        <taxon>Saccharomycetes</taxon>
        <taxon>Phaffomycetales</taxon>
        <taxon>Wickerhamomycetaceae</taxon>
        <taxon>Wickerhamomyces</taxon>
    </lineage>
</organism>
<sequence length="90" mass="10768">IMNSHNAKLPVWMLTPMEEKEARKRWKEYAYKQCDEVVQKFAKCSKENGVGVLWNCRSARDDMNKCILRLQKPEELDRQRELLIAEKIEK</sequence>
<protein>
    <recommendedName>
        <fullName evidence="3">COX assembly mitochondrial protein</fullName>
    </recommendedName>
</protein>
<keyword evidence="3" id="KW-0472">Membrane</keyword>
<dbReference type="STRING" id="683960.A0A1E3P2I2"/>
<dbReference type="EMBL" id="KV454210">
    <property type="protein sequence ID" value="ODQ59699.1"/>
    <property type="molecule type" value="Genomic_DNA"/>
</dbReference>
<dbReference type="GO" id="GO:0005743">
    <property type="term" value="C:mitochondrial inner membrane"/>
    <property type="evidence" value="ECO:0007669"/>
    <property type="project" value="UniProtKB-SubCell"/>
</dbReference>
<reference evidence="4 5" key="1">
    <citation type="journal article" date="2016" name="Proc. Natl. Acad. Sci. U.S.A.">
        <title>Comparative genomics of biotechnologically important yeasts.</title>
        <authorList>
            <person name="Riley R."/>
            <person name="Haridas S."/>
            <person name="Wolfe K.H."/>
            <person name="Lopes M.R."/>
            <person name="Hittinger C.T."/>
            <person name="Goeker M."/>
            <person name="Salamov A.A."/>
            <person name="Wisecaver J.H."/>
            <person name="Long T.M."/>
            <person name="Calvey C.H."/>
            <person name="Aerts A.L."/>
            <person name="Barry K.W."/>
            <person name="Choi C."/>
            <person name="Clum A."/>
            <person name="Coughlan A.Y."/>
            <person name="Deshpande S."/>
            <person name="Douglass A.P."/>
            <person name="Hanson S.J."/>
            <person name="Klenk H.-P."/>
            <person name="LaButti K.M."/>
            <person name="Lapidus A."/>
            <person name="Lindquist E.A."/>
            <person name="Lipzen A.M."/>
            <person name="Meier-Kolthoff J.P."/>
            <person name="Ohm R.A."/>
            <person name="Otillar R.P."/>
            <person name="Pangilinan J.L."/>
            <person name="Peng Y."/>
            <person name="Rokas A."/>
            <person name="Rosa C.A."/>
            <person name="Scheuner C."/>
            <person name="Sibirny A.A."/>
            <person name="Slot J.C."/>
            <person name="Stielow J.B."/>
            <person name="Sun H."/>
            <person name="Kurtzman C.P."/>
            <person name="Blackwell M."/>
            <person name="Grigoriev I.V."/>
            <person name="Jeffries T.W."/>
        </authorList>
    </citation>
    <scope>NUCLEOTIDE SEQUENCE [LARGE SCALE GENOMIC DNA]</scope>
    <source>
        <strain evidence="5">ATCC 58044 / CBS 1984 / NCYC 433 / NRRL Y-366-8</strain>
    </source>
</reference>
<evidence type="ECO:0000313" key="5">
    <source>
        <dbReference type="Proteomes" id="UP000094112"/>
    </source>
</evidence>
<dbReference type="Proteomes" id="UP000094112">
    <property type="component" value="Unassembled WGS sequence"/>
</dbReference>
<evidence type="ECO:0000313" key="4">
    <source>
        <dbReference type="EMBL" id="ODQ59699.1"/>
    </source>
</evidence>
<dbReference type="GeneID" id="30198004"/>
<name>A0A1E3P2I2_WICAA</name>
<keyword evidence="3" id="KW-0496">Mitochondrion</keyword>
<dbReference type="RefSeq" id="XP_019038906.1">
    <property type="nucleotide sequence ID" value="XM_019180758.1"/>
</dbReference>
<proteinExistence type="inferred from homology"/>
<evidence type="ECO:0000256" key="3">
    <source>
        <dbReference type="RuleBase" id="RU364104"/>
    </source>
</evidence>
<comment type="subcellular location">
    <subcellularLocation>
        <location evidence="3">Mitochondrion inner membrane</location>
    </subcellularLocation>
</comment>
<feature type="non-terminal residue" evidence="4">
    <location>
        <position position="90"/>
    </location>
</feature>
<evidence type="ECO:0000256" key="1">
    <source>
        <dbReference type="ARBA" id="ARBA00007347"/>
    </source>
</evidence>
<keyword evidence="3" id="KW-0999">Mitochondrion inner membrane</keyword>
<comment type="function">
    <text evidence="3">Required for mitochondrial cytochrome c oxidase (COX) assembly and respiration.</text>
</comment>
<evidence type="ECO:0000256" key="2">
    <source>
        <dbReference type="ARBA" id="ARBA00023157"/>
    </source>
</evidence>
<gene>
    <name evidence="4" type="ORF">WICANDRAFT_17719</name>
</gene>
<dbReference type="InterPro" id="IPR013892">
    <property type="entry name" value="Cyt_c_biogenesis_Cmc1-like"/>
</dbReference>
<comment type="similarity">
    <text evidence="1 3">Belongs to the CMC family.</text>
</comment>
<keyword evidence="2" id="KW-1015">Disulfide bond</keyword>
<keyword evidence="5" id="KW-1185">Reference proteome</keyword>
<feature type="non-terminal residue" evidence="4">
    <location>
        <position position="1"/>
    </location>
</feature>
<keyword evidence="3" id="KW-0143">Chaperone</keyword>
<dbReference type="OrthoDB" id="6224010at2759"/>
<dbReference type="AlphaFoldDB" id="A0A1E3P2I2"/>
<accession>A0A1E3P2I2</accession>
<dbReference type="Pfam" id="PF08583">
    <property type="entry name" value="Cmc1"/>
    <property type="match status" value="1"/>
</dbReference>
<dbReference type="PROSITE" id="PS51808">
    <property type="entry name" value="CHCH"/>
    <property type="match status" value="1"/>
</dbReference>